<reference evidence="3 4" key="1">
    <citation type="submission" date="2013-12" db="EMBL/GenBank/DDBJ databases">
        <authorList>
            <person name="Stott M."/>
        </authorList>
    </citation>
    <scope>NUCLEOTIDE SEQUENCE [LARGE SCALE GENOMIC DNA]</scope>
    <source>
        <strain evidence="3 4">K22</strain>
    </source>
</reference>
<dbReference type="Gene3D" id="3.40.50.2020">
    <property type="match status" value="1"/>
</dbReference>
<proteinExistence type="inferred from homology"/>
<dbReference type="CDD" id="cd06223">
    <property type="entry name" value="PRTases_typeI"/>
    <property type="match status" value="1"/>
</dbReference>
<dbReference type="PANTHER" id="PTHR47505">
    <property type="entry name" value="DNA UTILIZATION PROTEIN YHGH"/>
    <property type="match status" value="1"/>
</dbReference>
<keyword evidence="3" id="KW-0328">Glycosyltransferase</keyword>
<dbReference type="AlphaFoldDB" id="A0A0B6WUZ2"/>
<name>A0A0B6WUZ2_9BACT</name>
<sequence length="174" mass="19270">MAVAASSEFLGYDEFGHEQFNTKRTEVGELVYRVKYRRDPNALKELVDVVARFVKSKNIAADVIVPVPPTRARQIQPLFQIADALGDKLKLPVDKTAVKKSGTAELKDVWTLEERARILKNAISVDKGAVAGKRVLLIDDLVRSGATINEVAKQLKAAGVDKLYVVVLTETRRK</sequence>
<accession>A0A0B6WUZ2</accession>
<feature type="domain" description="Phosphoribosyltransferase" evidence="2">
    <location>
        <begin position="81"/>
        <end position="170"/>
    </location>
</feature>
<keyword evidence="4" id="KW-1185">Reference proteome</keyword>
<gene>
    <name evidence="3" type="ORF">PYK22_00051</name>
</gene>
<dbReference type="OrthoDB" id="307639at2"/>
<dbReference type="InterPro" id="IPR029057">
    <property type="entry name" value="PRTase-like"/>
</dbReference>
<reference evidence="3 4" key="2">
    <citation type="submission" date="2015-01" db="EMBL/GenBank/DDBJ databases">
        <title>Complete genome sequence of Pyrinomonas methylaliphatogenes type strain K22T.</title>
        <authorList>
            <person name="Lee K.C.Y."/>
            <person name="Power J.F."/>
            <person name="Dunfield P.F."/>
            <person name="Morgan X.C."/>
            <person name="Huttenhower C."/>
            <person name="Stott M.B."/>
        </authorList>
    </citation>
    <scope>NUCLEOTIDE SEQUENCE [LARGE SCALE GENOMIC DNA]</scope>
    <source>
        <strain evidence="3 4">K22</strain>
    </source>
</reference>
<dbReference type="GO" id="GO:0016757">
    <property type="term" value="F:glycosyltransferase activity"/>
    <property type="evidence" value="ECO:0007669"/>
    <property type="project" value="UniProtKB-KW"/>
</dbReference>
<organism evidence="3 4">
    <name type="scientific">Pyrinomonas methylaliphatogenes</name>
    <dbReference type="NCBI Taxonomy" id="454194"/>
    <lineage>
        <taxon>Bacteria</taxon>
        <taxon>Pseudomonadati</taxon>
        <taxon>Acidobacteriota</taxon>
        <taxon>Blastocatellia</taxon>
        <taxon>Blastocatellales</taxon>
        <taxon>Pyrinomonadaceae</taxon>
        <taxon>Pyrinomonas</taxon>
    </lineage>
</organism>
<dbReference type="STRING" id="454194.PYK22_00051"/>
<evidence type="ECO:0000313" key="3">
    <source>
        <dbReference type="EMBL" id="CDM64059.1"/>
    </source>
</evidence>
<dbReference type="EMBL" id="CBXV010000001">
    <property type="protein sequence ID" value="CDM64059.1"/>
    <property type="molecule type" value="Genomic_DNA"/>
</dbReference>
<dbReference type="RefSeq" id="WP_041973053.1">
    <property type="nucleotide sequence ID" value="NZ_CBXV010000001.1"/>
</dbReference>
<evidence type="ECO:0000313" key="4">
    <source>
        <dbReference type="Proteomes" id="UP000031518"/>
    </source>
</evidence>
<comment type="similarity">
    <text evidence="1">Belongs to the ComF/GntX family.</text>
</comment>
<dbReference type="Proteomes" id="UP000031518">
    <property type="component" value="Unassembled WGS sequence"/>
</dbReference>
<dbReference type="PANTHER" id="PTHR47505:SF1">
    <property type="entry name" value="DNA UTILIZATION PROTEIN YHGH"/>
    <property type="match status" value="1"/>
</dbReference>
<dbReference type="Pfam" id="PF00156">
    <property type="entry name" value="Pribosyltran"/>
    <property type="match status" value="1"/>
</dbReference>
<dbReference type="SUPFAM" id="SSF53271">
    <property type="entry name" value="PRTase-like"/>
    <property type="match status" value="1"/>
</dbReference>
<evidence type="ECO:0000256" key="1">
    <source>
        <dbReference type="ARBA" id="ARBA00008007"/>
    </source>
</evidence>
<protein>
    <submittedName>
        <fullName evidence="3">Predicted amidophosphoribosyltransferase</fullName>
    </submittedName>
</protein>
<evidence type="ECO:0000259" key="2">
    <source>
        <dbReference type="Pfam" id="PF00156"/>
    </source>
</evidence>
<keyword evidence="3" id="KW-0808">Transferase</keyword>
<dbReference type="InterPro" id="IPR051910">
    <property type="entry name" value="ComF/GntX_DNA_util-trans"/>
</dbReference>
<dbReference type="InterPro" id="IPR000836">
    <property type="entry name" value="PRTase_dom"/>
</dbReference>